<proteinExistence type="predicted"/>
<dbReference type="STRING" id="1037410.MCSF7_02554"/>
<protein>
    <submittedName>
        <fullName evidence="2">Uncharacterized protein</fullName>
    </submittedName>
</protein>
<reference evidence="2 3" key="1">
    <citation type="journal article" date="2013" name="Genome Announc.">
        <title>Genome Sequence of Mycoplasma columbinum Strain SF7.</title>
        <authorList>
            <person name="Guo Z."/>
            <person name="Xu X."/>
            <person name="Zheng Q."/>
            <person name="Li T."/>
            <person name="Kuang S."/>
            <person name="Zhang Z."/>
            <person name="Chen Y."/>
            <person name="Lu X."/>
            <person name="Zhou R."/>
            <person name="Bi D."/>
            <person name="Jin H."/>
        </authorList>
    </citation>
    <scope>NUCLEOTIDE SEQUENCE [LARGE SCALE GENOMIC DNA]</scope>
    <source>
        <strain evidence="2 3">SF7</strain>
    </source>
</reference>
<dbReference type="RefSeq" id="WP_006608319.1">
    <property type="nucleotide sequence ID" value="NZ_AFXA01000002.1"/>
</dbReference>
<gene>
    <name evidence="2" type="ORF">MCSF7_02554</name>
</gene>
<keyword evidence="1" id="KW-0812">Transmembrane</keyword>
<evidence type="ECO:0000313" key="3">
    <source>
        <dbReference type="Proteomes" id="UP000004978"/>
    </source>
</evidence>
<evidence type="ECO:0000256" key="1">
    <source>
        <dbReference type="SAM" id="Phobius"/>
    </source>
</evidence>
<evidence type="ECO:0000313" key="2">
    <source>
        <dbReference type="EMBL" id="EGV00549.1"/>
    </source>
</evidence>
<name>F9UJ53_9BACT</name>
<sequence length="128" mass="15538">MKKLTNSNKIIVFSIFLILLLFVFFIIFIYFYKLNKFEYIQLENVDEHTFRTINKAKNRNLFKINQEIVFIIENEKINLTTRKIYVQNDWIYIVFHSFKNKLNILPKDNVLAKIVIDKISLLNKLFQL</sequence>
<accession>F9UJ53</accession>
<dbReference type="AlphaFoldDB" id="F9UJ53"/>
<dbReference type="NCBIfam" id="NF045999">
    <property type="entry name" value="MAG1140_fam"/>
    <property type="match status" value="1"/>
</dbReference>
<keyword evidence="1" id="KW-0472">Membrane</keyword>
<organism evidence="2 3">
    <name type="scientific">Mycoplasmopsis columbina SF7</name>
    <dbReference type="NCBI Taxonomy" id="1037410"/>
    <lineage>
        <taxon>Bacteria</taxon>
        <taxon>Bacillati</taxon>
        <taxon>Mycoplasmatota</taxon>
        <taxon>Mycoplasmoidales</taxon>
        <taxon>Metamycoplasmataceae</taxon>
        <taxon>Mycoplasmopsis</taxon>
    </lineage>
</organism>
<keyword evidence="1" id="KW-1133">Transmembrane helix</keyword>
<dbReference type="Proteomes" id="UP000004978">
    <property type="component" value="Unassembled WGS sequence"/>
</dbReference>
<keyword evidence="3" id="KW-1185">Reference proteome</keyword>
<comment type="caution">
    <text evidence="2">The sequence shown here is derived from an EMBL/GenBank/DDBJ whole genome shotgun (WGS) entry which is preliminary data.</text>
</comment>
<dbReference type="EMBL" id="AFXA01000002">
    <property type="protein sequence ID" value="EGV00549.1"/>
    <property type="molecule type" value="Genomic_DNA"/>
</dbReference>
<feature type="transmembrane region" description="Helical" evidence="1">
    <location>
        <begin position="12"/>
        <end position="32"/>
    </location>
</feature>